<feature type="site" description="Transition state stabilizer" evidence="10">
    <location>
        <position position="388"/>
    </location>
</feature>
<evidence type="ECO:0000256" key="7">
    <source>
        <dbReference type="ARBA" id="ARBA00047761"/>
    </source>
</evidence>
<evidence type="ECO:0000256" key="9">
    <source>
        <dbReference type="PIRSR" id="PIRSR640078-1"/>
    </source>
</evidence>
<organism evidence="13 14">
    <name type="scientific">Meloidogyne incognita</name>
    <name type="common">Southern root-knot nematode worm</name>
    <name type="synonym">Oxyuris incognita</name>
    <dbReference type="NCBI Taxonomy" id="6306"/>
    <lineage>
        <taxon>Eukaryota</taxon>
        <taxon>Metazoa</taxon>
        <taxon>Ecdysozoa</taxon>
        <taxon>Nematoda</taxon>
        <taxon>Chromadorea</taxon>
        <taxon>Rhabditida</taxon>
        <taxon>Tylenchina</taxon>
        <taxon>Tylenchomorpha</taxon>
        <taxon>Tylenchoidea</taxon>
        <taxon>Meloidogynidae</taxon>
        <taxon>Meloidogyninae</taxon>
        <taxon>Meloidogyne</taxon>
        <taxon>Meloidogyne incognita group</taxon>
    </lineage>
</organism>
<dbReference type="SFLD" id="SFLDS00003">
    <property type="entry name" value="Haloacid_Dehalogenase"/>
    <property type="match status" value="1"/>
</dbReference>
<feature type="region of interest" description="Disordered" evidence="11">
    <location>
        <begin position="463"/>
        <end position="617"/>
    </location>
</feature>
<dbReference type="FunFam" id="3.40.50.1000:FF:000192">
    <property type="entry name" value="CTD small phosphatase-like protein"/>
    <property type="match status" value="1"/>
</dbReference>
<evidence type="ECO:0000256" key="3">
    <source>
        <dbReference type="ARBA" id="ARBA00022723"/>
    </source>
</evidence>
<comment type="cofactor">
    <cofactor evidence="1">
        <name>Mg(2+)</name>
        <dbReference type="ChEBI" id="CHEBI:18420"/>
    </cofactor>
</comment>
<dbReference type="InterPro" id="IPR011948">
    <property type="entry name" value="Dullard_phosphatase"/>
</dbReference>
<dbReference type="Proteomes" id="UP000887563">
    <property type="component" value="Unplaced"/>
</dbReference>
<dbReference type="EC" id="3.1.3.16" evidence="2"/>
<dbReference type="InterPro" id="IPR050365">
    <property type="entry name" value="TIM50"/>
</dbReference>
<dbReference type="InterPro" id="IPR036412">
    <property type="entry name" value="HAD-like_sf"/>
</dbReference>
<feature type="region of interest" description="Disordered" evidence="11">
    <location>
        <begin position="144"/>
        <end position="196"/>
    </location>
</feature>
<comment type="catalytic activity">
    <reaction evidence="8">
        <text>O-phospho-L-threonyl-[protein] + H2O = L-threonyl-[protein] + phosphate</text>
        <dbReference type="Rhea" id="RHEA:47004"/>
        <dbReference type="Rhea" id="RHEA-COMP:11060"/>
        <dbReference type="Rhea" id="RHEA-COMP:11605"/>
        <dbReference type="ChEBI" id="CHEBI:15377"/>
        <dbReference type="ChEBI" id="CHEBI:30013"/>
        <dbReference type="ChEBI" id="CHEBI:43474"/>
        <dbReference type="ChEBI" id="CHEBI:61977"/>
        <dbReference type="EC" id="3.1.3.16"/>
    </reaction>
</comment>
<feature type="site" description="Transition state stabilizer" evidence="10">
    <location>
        <position position="350"/>
    </location>
</feature>
<dbReference type="InterPro" id="IPR023214">
    <property type="entry name" value="HAD_sf"/>
</dbReference>
<evidence type="ECO:0000256" key="5">
    <source>
        <dbReference type="ARBA" id="ARBA00022842"/>
    </source>
</evidence>
<evidence type="ECO:0000256" key="4">
    <source>
        <dbReference type="ARBA" id="ARBA00022801"/>
    </source>
</evidence>
<feature type="active site" description="4-aspartylphosphate intermediate" evidence="9">
    <location>
        <position position="294"/>
    </location>
</feature>
<keyword evidence="13" id="KW-1185">Reference proteome</keyword>
<dbReference type="CDD" id="cd07521">
    <property type="entry name" value="HAD_FCP1-like"/>
    <property type="match status" value="1"/>
</dbReference>
<feature type="region of interest" description="Disordered" evidence="11">
    <location>
        <begin position="89"/>
        <end position="108"/>
    </location>
</feature>
<evidence type="ECO:0000256" key="11">
    <source>
        <dbReference type="SAM" id="MobiDB-lite"/>
    </source>
</evidence>
<dbReference type="WBParaSite" id="Minc3s00214g07710">
    <property type="protein sequence ID" value="Minc3s00214g07710"/>
    <property type="gene ID" value="Minc3s00214g07710"/>
</dbReference>
<feature type="active site" description="Proton donor" evidence="9">
    <location>
        <position position="296"/>
    </location>
</feature>
<dbReference type="Gene3D" id="3.40.50.1000">
    <property type="entry name" value="HAD superfamily/HAD-like"/>
    <property type="match status" value="2"/>
</dbReference>
<feature type="compositionally biased region" description="Low complexity" evidence="11">
    <location>
        <begin position="179"/>
        <end position="196"/>
    </location>
</feature>
<dbReference type="SFLD" id="SFLDG01124">
    <property type="entry name" value="C0.1:_RNA_Pol_CTD_Phosphatase"/>
    <property type="match status" value="1"/>
</dbReference>
<dbReference type="AlphaFoldDB" id="A0A914L0V2"/>
<dbReference type="GO" id="GO:0046872">
    <property type="term" value="F:metal ion binding"/>
    <property type="evidence" value="ECO:0007669"/>
    <property type="project" value="UniProtKB-KW"/>
</dbReference>
<evidence type="ECO:0000256" key="8">
    <source>
        <dbReference type="ARBA" id="ARBA00048336"/>
    </source>
</evidence>
<dbReference type="PROSITE" id="PS50969">
    <property type="entry name" value="FCP1"/>
    <property type="match status" value="1"/>
</dbReference>
<accession>A0A914L0V2</accession>
<feature type="compositionally biased region" description="Basic and acidic residues" evidence="11">
    <location>
        <begin position="566"/>
        <end position="578"/>
    </location>
</feature>
<protein>
    <recommendedName>
        <fullName evidence="2">protein-serine/threonine phosphatase</fullName>
        <ecNumber evidence="2">3.1.3.16</ecNumber>
    </recommendedName>
</protein>
<comment type="catalytic activity">
    <reaction evidence="7">
        <text>O-phospho-L-seryl-[protein] + H2O = L-seryl-[protein] + phosphate</text>
        <dbReference type="Rhea" id="RHEA:20629"/>
        <dbReference type="Rhea" id="RHEA-COMP:9863"/>
        <dbReference type="Rhea" id="RHEA-COMP:11604"/>
        <dbReference type="ChEBI" id="CHEBI:15377"/>
        <dbReference type="ChEBI" id="CHEBI:29999"/>
        <dbReference type="ChEBI" id="CHEBI:43474"/>
        <dbReference type="ChEBI" id="CHEBI:83421"/>
        <dbReference type="EC" id="3.1.3.16"/>
    </reaction>
</comment>
<dbReference type="SMART" id="SM00577">
    <property type="entry name" value="CPDc"/>
    <property type="match status" value="1"/>
</dbReference>
<name>A0A914L0V2_MELIC</name>
<keyword evidence="5" id="KW-0460">Magnesium</keyword>
<feature type="compositionally biased region" description="Low complexity" evidence="11">
    <location>
        <begin position="144"/>
        <end position="163"/>
    </location>
</feature>
<feature type="domain" description="FCP1 homology" evidence="12">
    <location>
        <begin position="284"/>
        <end position="442"/>
    </location>
</feature>
<dbReference type="PANTHER" id="PTHR12210">
    <property type="entry name" value="DULLARD PROTEIN PHOSPHATASE"/>
    <property type="match status" value="1"/>
</dbReference>
<proteinExistence type="predicted"/>
<feature type="compositionally biased region" description="Low complexity" evidence="11">
    <location>
        <begin position="463"/>
        <end position="503"/>
    </location>
</feature>
<dbReference type="GO" id="GO:0008420">
    <property type="term" value="F:RNA polymerase II CTD heptapeptide repeat phosphatase activity"/>
    <property type="evidence" value="ECO:0007669"/>
    <property type="project" value="InterPro"/>
</dbReference>
<dbReference type="NCBIfam" id="TIGR02251">
    <property type="entry name" value="HIF-SF_euk"/>
    <property type="match status" value="1"/>
</dbReference>
<evidence type="ECO:0000256" key="2">
    <source>
        <dbReference type="ARBA" id="ARBA00013081"/>
    </source>
</evidence>
<dbReference type="SUPFAM" id="SSF56784">
    <property type="entry name" value="HAD-like"/>
    <property type="match status" value="2"/>
</dbReference>
<reference evidence="14" key="1">
    <citation type="submission" date="2022-11" db="UniProtKB">
        <authorList>
            <consortium name="WormBaseParasite"/>
        </authorList>
    </citation>
    <scope>IDENTIFICATION</scope>
</reference>
<evidence type="ECO:0000259" key="12">
    <source>
        <dbReference type="PROSITE" id="PS50969"/>
    </source>
</evidence>
<evidence type="ECO:0000256" key="10">
    <source>
        <dbReference type="PIRSR" id="PIRSR640078-3"/>
    </source>
</evidence>
<sequence>MTSSSQVRHHQTTTSTTTASQMPKLLHALCCCLRPNPLNEKNDSRSSTCVNTNNNVYDSSRGILQPISKTGSPIVNKTSVRLAGDLRQRLDPTTTKSGGGKSKSKHGFSFIIGGGGGKGHQQQQQQKRMATQITVDGNSNIIASNNNCSNNNNNNNNTSNISIDGPFLGSDNKQQNEHSTSNWSSSQVVQQQQNNCSSPITSRVQWPLAAAPLLSTPTHRDRNKKCLILDLDETLVHSSFKHSTSNWSSSQVVQQQQNNCSSPITSRVQWPLAAAPLLSTPTHRDRNKKCLILDLDETLVHSSFKPVKNADFVIPIEIDNVVHQVYVLKRPHTDHFLERVGALFECVLFTASLAKYADPVADLLDRRQVFRFRLFREACVFFEGNYVKDLEKLGRDLRKVVIIDNSPASYAFHPNNSLPIRTWFDDPDDTELLDLLPILEELARVEDIYSLIGNFPSSLPSLQQQQRYQQQQQQRLQQQYSSPYYQSTTTTTSTTSPSSIITQAPMPSCDANNNTTKAFSTLSIRNGTDDGEDQKNKQQKQSSSLIYIQMDRRGDEEENNNNIKKKREENLRQEELQRLRRRNNNNNNNSNVYNNVLDTSNISSTNNNNNNLNNNRNVASASNNVVDYYSMSNRPSTSFGGKKWK</sequence>
<dbReference type="InterPro" id="IPR040078">
    <property type="entry name" value="RNA_Pol_CTD_Phosphatase"/>
</dbReference>
<keyword evidence="4" id="KW-0378">Hydrolase</keyword>
<keyword evidence="3" id="KW-0479">Metal-binding</keyword>
<feature type="compositionally biased region" description="Low complexity" evidence="11">
    <location>
        <begin position="584"/>
        <end position="617"/>
    </location>
</feature>
<evidence type="ECO:0000313" key="13">
    <source>
        <dbReference type="Proteomes" id="UP000887563"/>
    </source>
</evidence>
<dbReference type="InterPro" id="IPR004274">
    <property type="entry name" value="FCP1_dom"/>
</dbReference>
<dbReference type="Pfam" id="PF03031">
    <property type="entry name" value="NIF"/>
    <property type="match status" value="1"/>
</dbReference>
<feature type="compositionally biased region" description="Polar residues" evidence="11">
    <location>
        <begin position="510"/>
        <end position="526"/>
    </location>
</feature>
<keyword evidence="6" id="KW-0904">Protein phosphatase</keyword>
<evidence type="ECO:0000313" key="14">
    <source>
        <dbReference type="WBParaSite" id="Minc3s00214g07710"/>
    </source>
</evidence>
<evidence type="ECO:0000256" key="1">
    <source>
        <dbReference type="ARBA" id="ARBA00001946"/>
    </source>
</evidence>
<evidence type="ECO:0000256" key="6">
    <source>
        <dbReference type="ARBA" id="ARBA00022912"/>
    </source>
</evidence>